<keyword evidence="3 6" id="KW-0996">Nickel insertion</keyword>
<dbReference type="GO" id="GO:0016151">
    <property type="term" value="F:nickel cation binding"/>
    <property type="evidence" value="ECO:0007669"/>
    <property type="project" value="UniProtKB-UniRule"/>
</dbReference>
<feature type="binding site" evidence="6">
    <location>
        <begin position="14"/>
        <end position="21"/>
    </location>
    <ligand>
        <name>GTP</name>
        <dbReference type="ChEBI" id="CHEBI:37565"/>
    </ligand>
</feature>
<comment type="function">
    <text evidence="6">Facilitates the functional incorporation of the urease nickel metallocenter. This process requires GTP hydrolysis, probably effectuated by UreG.</text>
</comment>
<evidence type="ECO:0000256" key="6">
    <source>
        <dbReference type="HAMAP-Rule" id="MF_01389"/>
    </source>
</evidence>
<evidence type="ECO:0000313" key="9">
    <source>
        <dbReference type="Proteomes" id="UP000244880"/>
    </source>
</evidence>
<dbReference type="GO" id="GO:0003924">
    <property type="term" value="F:GTPase activity"/>
    <property type="evidence" value="ECO:0007669"/>
    <property type="project" value="InterPro"/>
</dbReference>
<protein>
    <recommendedName>
        <fullName evidence="6">Urease accessory protein UreG</fullName>
    </recommendedName>
</protein>
<sequence>MASSNGPLRIGIGGPVGAGKTTLTASLAKLLHPDLSIGVITNDIYTQEDAEALMRMQILPQDRVIGVETGGCPHTAIREDASINLAAIAEMRSRHPDVEIVLIESGGDNLSATFSPELADVTVYVIDVAAGEEIPRKGGPAITKSDILVINKTDLAPHVGASLDVMERDAVRMRGEKPFVFTSLRNGTGADHVVSLLSKIGGFDVPAPQK</sequence>
<proteinExistence type="inferred from homology"/>
<accession>A0A2R8BDR7</accession>
<gene>
    <name evidence="6 8" type="primary">ureG</name>
    <name evidence="8" type="ORF">ASD8599_01976</name>
</gene>
<dbReference type="Pfam" id="PF02492">
    <property type="entry name" value="cobW"/>
    <property type="match status" value="1"/>
</dbReference>
<dbReference type="EMBL" id="OMOR01000001">
    <property type="protein sequence ID" value="SPH21227.1"/>
    <property type="molecule type" value="Genomic_DNA"/>
</dbReference>
<comment type="subunit">
    <text evidence="6">Homodimer. UreD, UreF and UreG form a complex that acts as a GTP-hydrolysis-dependent molecular chaperone, activating the urease apoprotein by helping to assemble the nickel containing metallocenter of UreC. The UreE protein probably delivers the nickel.</text>
</comment>
<keyword evidence="5 6" id="KW-0143">Chaperone</keyword>
<dbReference type="GO" id="GO:0043419">
    <property type="term" value="P:urea catabolic process"/>
    <property type="evidence" value="ECO:0007669"/>
    <property type="project" value="InterPro"/>
</dbReference>
<dbReference type="AlphaFoldDB" id="A0A2R8BDR7"/>
<evidence type="ECO:0000259" key="7">
    <source>
        <dbReference type="Pfam" id="PF02492"/>
    </source>
</evidence>
<feature type="domain" description="CobW/HypB/UreG nucleotide-binding" evidence="7">
    <location>
        <begin position="10"/>
        <end position="180"/>
    </location>
</feature>
<dbReference type="PANTHER" id="PTHR31715:SF0">
    <property type="entry name" value="UREASE ACCESSORY PROTEIN G"/>
    <property type="match status" value="1"/>
</dbReference>
<dbReference type="RefSeq" id="WP_108828337.1">
    <property type="nucleotide sequence ID" value="NZ_OMOR01000001.1"/>
</dbReference>
<dbReference type="PIRSF" id="PIRSF005624">
    <property type="entry name" value="Ni-bind_GTPase"/>
    <property type="match status" value="1"/>
</dbReference>
<dbReference type="InterPro" id="IPR027417">
    <property type="entry name" value="P-loop_NTPase"/>
</dbReference>
<reference evidence="8 9" key="1">
    <citation type="submission" date="2018-03" db="EMBL/GenBank/DDBJ databases">
        <authorList>
            <person name="Keele B.F."/>
        </authorList>
    </citation>
    <scope>NUCLEOTIDE SEQUENCE [LARGE SCALE GENOMIC DNA]</scope>
    <source>
        <strain evidence="8 9">CECT 8599</strain>
    </source>
</reference>
<comment type="subcellular location">
    <subcellularLocation>
        <location evidence="6">Cytoplasm</location>
    </subcellularLocation>
</comment>
<evidence type="ECO:0000256" key="2">
    <source>
        <dbReference type="ARBA" id="ARBA00022741"/>
    </source>
</evidence>
<dbReference type="FunFam" id="3.40.50.300:FF:000208">
    <property type="entry name" value="Urease accessory protein UreG"/>
    <property type="match status" value="1"/>
</dbReference>
<dbReference type="GO" id="GO:0005525">
    <property type="term" value="F:GTP binding"/>
    <property type="evidence" value="ECO:0007669"/>
    <property type="project" value="UniProtKB-KW"/>
</dbReference>
<dbReference type="GO" id="GO:0005737">
    <property type="term" value="C:cytoplasm"/>
    <property type="evidence" value="ECO:0007669"/>
    <property type="project" value="UniProtKB-SubCell"/>
</dbReference>
<dbReference type="Proteomes" id="UP000244880">
    <property type="component" value="Unassembled WGS sequence"/>
</dbReference>
<evidence type="ECO:0000256" key="5">
    <source>
        <dbReference type="ARBA" id="ARBA00023186"/>
    </source>
</evidence>
<dbReference type="CDD" id="cd05540">
    <property type="entry name" value="UreG"/>
    <property type="match status" value="1"/>
</dbReference>
<keyword evidence="4 6" id="KW-0342">GTP-binding</keyword>
<dbReference type="NCBIfam" id="TIGR00101">
    <property type="entry name" value="ureG"/>
    <property type="match status" value="1"/>
</dbReference>
<keyword evidence="2 6" id="KW-0547">Nucleotide-binding</keyword>
<organism evidence="8 9">
    <name type="scientific">Ascidiaceihabitans donghaensis</name>
    <dbReference type="NCBI Taxonomy" id="1510460"/>
    <lineage>
        <taxon>Bacteria</taxon>
        <taxon>Pseudomonadati</taxon>
        <taxon>Pseudomonadota</taxon>
        <taxon>Alphaproteobacteria</taxon>
        <taxon>Rhodobacterales</taxon>
        <taxon>Paracoccaceae</taxon>
        <taxon>Ascidiaceihabitans</taxon>
    </lineage>
</organism>
<dbReference type="PANTHER" id="PTHR31715">
    <property type="entry name" value="UREASE ACCESSORY PROTEIN G"/>
    <property type="match status" value="1"/>
</dbReference>
<evidence type="ECO:0000313" key="8">
    <source>
        <dbReference type="EMBL" id="SPH21227.1"/>
    </source>
</evidence>
<dbReference type="OrthoDB" id="9802035at2"/>
<dbReference type="InterPro" id="IPR004400">
    <property type="entry name" value="UreG"/>
</dbReference>
<evidence type="ECO:0000256" key="1">
    <source>
        <dbReference type="ARBA" id="ARBA00005732"/>
    </source>
</evidence>
<evidence type="ECO:0000256" key="3">
    <source>
        <dbReference type="ARBA" id="ARBA00022988"/>
    </source>
</evidence>
<keyword evidence="6" id="KW-0963">Cytoplasm</keyword>
<keyword evidence="9" id="KW-1185">Reference proteome</keyword>
<evidence type="ECO:0000256" key="4">
    <source>
        <dbReference type="ARBA" id="ARBA00023134"/>
    </source>
</evidence>
<dbReference type="InterPro" id="IPR003495">
    <property type="entry name" value="CobW/HypB/UreG_nucleotide-bd"/>
</dbReference>
<dbReference type="HAMAP" id="MF_01389">
    <property type="entry name" value="UreG"/>
    <property type="match status" value="1"/>
</dbReference>
<comment type="similarity">
    <text evidence="1 6">Belongs to the SIMIBI class G3E GTPase family. UreG subfamily.</text>
</comment>
<dbReference type="Gene3D" id="3.40.50.300">
    <property type="entry name" value="P-loop containing nucleotide triphosphate hydrolases"/>
    <property type="match status" value="1"/>
</dbReference>
<name>A0A2R8BDR7_9RHOB</name>
<dbReference type="SUPFAM" id="SSF52540">
    <property type="entry name" value="P-loop containing nucleoside triphosphate hydrolases"/>
    <property type="match status" value="1"/>
</dbReference>